<dbReference type="PROSITE" id="PS51935">
    <property type="entry name" value="NLPC_P60"/>
    <property type="match status" value="1"/>
</dbReference>
<dbReference type="PANTHER" id="PTHR47053:SF1">
    <property type="entry name" value="MUREIN DD-ENDOPEPTIDASE MEPH-RELATED"/>
    <property type="match status" value="1"/>
</dbReference>
<evidence type="ECO:0000256" key="4">
    <source>
        <dbReference type="ARBA" id="ARBA00022807"/>
    </source>
</evidence>
<dbReference type="RefSeq" id="WP_158681086.1">
    <property type="nucleotide sequence ID" value="NZ_BAAAGO010000021.1"/>
</dbReference>
<evidence type="ECO:0000256" key="6">
    <source>
        <dbReference type="SAM" id="SignalP"/>
    </source>
</evidence>
<dbReference type="EMBL" id="LT985188">
    <property type="protein sequence ID" value="SPD87457.1"/>
    <property type="molecule type" value="Genomic_DNA"/>
</dbReference>
<keyword evidence="3 8" id="KW-0378">Hydrolase</keyword>
<sequence>MRLRTGVRGGLAALAGLAVVLAGPAAVPAAADPTLDDAKAKLEKIEQQQSELGEQWAQVKLQLEQGRQKIATLNSDIATQQRKVDALRTQAQQVALTTFQNRGVDVTVQLVTSADPDAFLSELSTMGRVELNMNSLLQDYQAQQANLADLKRSANDQVTNIAAEERRMSSLHDELDKKLDEGQALVDQLTEQERQRLNDDDAVSRDDVRDSLIDDAAANARVLAAVKYAVSKVKTGQYVWGSEGPNTFDCSGLMVAAYRSIGISLPHSSRAQFSVGRPVSRDELKPGDLLFFYNPIHHVGMYIGNGLFVHARNPRNDLEITRLNSYPAYQGARRVIG</sequence>
<dbReference type="KEGG" id="mgg:MPLG2_2427"/>
<organism evidence="8 9">
    <name type="scientific">Micropruina glycogenica</name>
    <dbReference type="NCBI Taxonomy" id="75385"/>
    <lineage>
        <taxon>Bacteria</taxon>
        <taxon>Bacillati</taxon>
        <taxon>Actinomycetota</taxon>
        <taxon>Actinomycetes</taxon>
        <taxon>Propionibacteriales</taxon>
        <taxon>Nocardioidaceae</taxon>
        <taxon>Micropruina</taxon>
    </lineage>
</organism>
<keyword evidence="9" id="KW-1185">Reference proteome</keyword>
<reference evidence="8 9" key="1">
    <citation type="submission" date="2018-02" db="EMBL/GenBank/DDBJ databases">
        <authorList>
            <person name="Cohen D.B."/>
            <person name="Kent A.D."/>
        </authorList>
    </citation>
    <scope>NUCLEOTIDE SEQUENCE [LARGE SCALE GENOMIC DNA]</scope>
    <source>
        <strain evidence="8">1</strain>
    </source>
</reference>
<evidence type="ECO:0000256" key="1">
    <source>
        <dbReference type="ARBA" id="ARBA00007074"/>
    </source>
</evidence>
<feature type="chain" id="PRO_5014892960" evidence="6">
    <location>
        <begin position="32"/>
        <end position="337"/>
    </location>
</feature>
<keyword evidence="5" id="KW-0175">Coiled coil</keyword>
<name>A0A2N9JJ27_9ACTN</name>
<evidence type="ECO:0000259" key="7">
    <source>
        <dbReference type="PROSITE" id="PS51935"/>
    </source>
</evidence>
<dbReference type="InterPro" id="IPR038765">
    <property type="entry name" value="Papain-like_cys_pep_sf"/>
</dbReference>
<comment type="similarity">
    <text evidence="1">Belongs to the peptidase C40 family.</text>
</comment>
<feature type="coiled-coil region" evidence="5">
    <location>
        <begin position="133"/>
        <end position="192"/>
    </location>
</feature>
<evidence type="ECO:0000313" key="9">
    <source>
        <dbReference type="Proteomes" id="UP000238164"/>
    </source>
</evidence>
<dbReference type="Gene3D" id="3.90.1720.10">
    <property type="entry name" value="endopeptidase domain like (from Nostoc punctiforme)"/>
    <property type="match status" value="1"/>
</dbReference>
<protein>
    <submittedName>
        <fullName evidence="8">Putative Cell wall-associated hydrolase, NlpC family</fullName>
    </submittedName>
</protein>
<dbReference type="SUPFAM" id="SSF54001">
    <property type="entry name" value="Cysteine proteinases"/>
    <property type="match status" value="1"/>
</dbReference>
<dbReference type="GO" id="GO:0006508">
    <property type="term" value="P:proteolysis"/>
    <property type="evidence" value="ECO:0007669"/>
    <property type="project" value="UniProtKB-KW"/>
</dbReference>
<proteinExistence type="inferred from homology"/>
<dbReference type="PANTHER" id="PTHR47053">
    <property type="entry name" value="MUREIN DD-ENDOPEPTIDASE MEPH-RELATED"/>
    <property type="match status" value="1"/>
</dbReference>
<evidence type="ECO:0000256" key="5">
    <source>
        <dbReference type="SAM" id="Coils"/>
    </source>
</evidence>
<gene>
    <name evidence="8" type="ORF">MPLG2_2427</name>
</gene>
<accession>A0A2N9JJ27</accession>
<dbReference type="GO" id="GO:0008234">
    <property type="term" value="F:cysteine-type peptidase activity"/>
    <property type="evidence" value="ECO:0007669"/>
    <property type="project" value="UniProtKB-KW"/>
</dbReference>
<evidence type="ECO:0000256" key="3">
    <source>
        <dbReference type="ARBA" id="ARBA00022801"/>
    </source>
</evidence>
<keyword evidence="2" id="KW-0645">Protease</keyword>
<dbReference type="OrthoDB" id="5177647at2"/>
<keyword evidence="6" id="KW-0732">Signal</keyword>
<feature type="domain" description="NlpC/P60" evidence="7">
    <location>
        <begin position="219"/>
        <end position="337"/>
    </location>
</feature>
<evidence type="ECO:0000256" key="2">
    <source>
        <dbReference type="ARBA" id="ARBA00022670"/>
    </source>
</evidence>
<dbReference type="InterPro" id="IPR051202">
    <property type="entry name" value="Peptidase_C40"/>
</dbReference>
<feature type="signal peptide" evidence="6">
    <location>
        <begin position="1"/>
        <end position="31"/>
    </location>
</feature>
<dbReference type="Pfam" id="PF00877">
    <property type="entry name" value="NLPC_P60"/>
    <property type="match status" value="1"/>
</dbReference>
<evidence type="ECO:0000313" key="8">
    <source>
        <dbReference type="EMBL" id="SPD87457.1"/>
    </source>
</evidence>
<dbReference type="AlphaFoldDB" id="A0A2N9JJ27"/>
<keyword evidence="4" id="KW-0788">Thiol protease</keyword>
<feature type="coiled-coil region" evidence="5">
    <location>
        <begin position="35"/>
        <end position="90"/>
    </location>
</feature>
<dbReference type="Proteomes" id="UP000238164">
    <property type="component" value="Chromosome 1"/>
</dbReference>
<dbReference type="InterPro" id="IPR000064">
    <property type="entry name" value="NLP_P60_dom"/>
</dbReference>